<dbReference type="Pfam" id="PF18175">
    <property type="entry name" value="HU-CCDC81_bac_2"/>
    <property type="match status" value="1"/>
</dbReference>
<dbReference type="Proteomes" id="UP000249239">
    <property type="component" value="Unassembled WGS sequence"/>
</dbReference>
<keyword evidence="3" id="KW-1185">Reference proteome</keyword>
<dbReference type="Gene3D" id="3.30.70.1070">
    <property type="entry name" value="Sporulation related repeat"/>
    <property type="match status" value="1"/>
</dbReference>
<dbReference type="PROSITE" id="PS51724">
    <property type="entry name" value="SPOR"/>
    <property type="match status" value="1"/>
</dbReference>
<dbReference type="Pfam" id="PF18174">
    <property type="entry name" value="HU-CCDC81_bac_1"/>
    <property type="match status" value="1"/>
</dbReference>
<dbReference type="OrthoDB" id="653949at2"/>
<sequence length="323" mass="35045">MNTTGKYISDLIILHDCVIVPGLGGFVSNYLPAGISEEKGLFMPPQKEVGFNRSLMHNDGLLVNHVAMMSGVGYAEAAKQVDVYVQTIMATLAEGRVATIGDLGMLRRDMAGNVLFVPSPQGVINPDAFGLAPVHYSLSELLDEKKPESSVSRAFTLPRFPHRQVAVGLALVAGLFMLTPSVNTPKAISQGALVDLPALNLMASPVEVEESEVDVDTTLAIEATELLREQADVRSQEAALAVVQEEPAWYLIAASFPAQEPAHMHCEKLRHGGYPNARVVVVDGKNRVAVDFFHQRAEALQAMAQYRAIKGFDSVWLLRNKSN</sequence>
<proteinExistence type="predicted"/>
<dbReference type="RefSeq" id="WP_111447074.1">
    <property type="nucleotide sequence ID" value="NZ_QKZK01000047.1"/>
</dbReference>
<evidence type="ECO:0000259" key="1">
    <source>
        <dbReference type="PROSITE" id="PS51724"/>
    </source>
</evidence>
<dbReference type="AlphaFoldDB" id="A0A2W7PN93"/>
<comment type="caution">
    <text evidence="2">The sequence shown here is derived from an EMBL/GenBank/DDBJ whole genome shotgun (WGS) entry which is preliminary data.</text>
</comment>
<dbReference type="InterPro" id="IPR041268">
    <property type="entry name" value="HU-CCDC81_bac_2"/>
</dbReference>
<dbReference type="GO" id="GO:0042834">
    <property type="term" value="F:peptidoglycan binding"/>
    <property type="evidence" value="ECO:0007669"/>
    <property type="project" value="InterPro"/>
</dbReference>
<feature type="domain" description="SPOR" evidence="1">
    <location>
        <begin position="243"/>
        <end position="319"/>
    </location>
</feature>
<evidence type="ECO:0000313" key="3">
    <source>
        <dbReference type="Proteomes" id="UP000249239"/>
    </source>
</evidence>
<gene>
    <name evidence="2" type="ORF">LX69_03290</name>
</gene>
<organism evidence="2 3">
    <name type="scientific">Breznakibacter xylanolyticus</name>
    <dbReference type="NCBI Taxonomy" id="990"/>
    <lineage>
        <taxon>Bacteria</taxon>
        <taxon>Pseudomonadati</taxon>
        <taxon>Bacteroidota</taxon>
        <taxon>Bacteroidia</taxon>
        <taxon>Marinilabiliales</taxon>
        <taxon>Marinilabiliaceae</taxon>
        <taxon>Breznakibacter</taxon>
    </lineage>
</organism>
<name>A0A2W7PN93_9BACT</name>
<dbReference type="InterPro" id="IPR040495">
    <property type="entry name" value="HU-CCDC81_bac_1"/>
</dbReference>
<accession>A0A2W7PN93</accession>
<protein>
    <recommendedName>
        <fullName evidence="1">SPOR domain-containing protein</fullName>
    </recommendedName>
</protein>
<dbReference type="InterPro" id="IPR007730">
    <property type="entry name" value="SPOR-like_dom"/>
</dbReference>
<dbReference type="InterPro" id="IPR036680">
    <property type="entry name" value="SPOR-like_sf"/>
</dbReference>
<dbReference type="EMBL" id="QKZK01000047">
    <property type="protein sequence ID" value="PZX10829.1"/>
    <property type="molecule type" value="Genomic_DNA"/>
</dbReference>
<dbReference type="SUPFAM" id="SSF110997">
    <property type="entry name" value="Sporulation related repeat"/>
    <property type="match status" value="1"/>
</dbReference>
<evidence type="ECO:0000313" key="2">
    <source>
        <dbReference type="EMBL" id="PZX10829.1"/>
    </source>
</evidence>
<reference evidence="2 3" key="1">
    <citation type="submission" date="2018-06" db="EMBL/GenBank/DDBJ databases">
        <title>Genomic Encyclopedia of Archaeal and Bacterial Type Strains, Phase II (KMG-II): from individual species to whole genera.</title>
        <authorList>
            <person name="Goeker M."/>
        </authorList>
    </citation>
    <scope>NUCLEOTIDE SEQUENCE [LARGE SCALE GENOMIC DNA]</scope>
    <source>
        <strain evidence="2 3">DSM 6779</strain>
    </source>
</reference>